<dbReference type="AlphaFoldDB" id="A0A0E3H9V1"/>
<sequence>MLEVKGLKKIFTSGFLPRTRIKAVDDVSFHIEKGETLGIVGESGSGKSTLGQCILRLIEPTAGKIIFNGIELTALDNKALNNIRPCMQMIFQDPDSSLDPKMTIGQSIAEPLKLKGNNREAVKSRVLELIRQVGLSPEHVNRFPYQLSGGQNQRAVIARALALKPVFIVADEPTASLDISVQAQILNLLRHLKEKYALTMLFISHDLELIKHMCDRVAVMYRGKIVETGKIEDIFHSPLHPYTQLLLAEEADSEVNVSEIKKTLRTTCPYYQECLLRSEICLTKTPELKELKNQLVACHHVLEKSTQQPYQDRYAGKTGVTSDQLVA</sequence>
<proteinExistence type="inferred from homology"/>
<dbReference type="PROSITE" id="PS50893">
    <property type="entry name" value="ABC_TRANSPORTER_2"/>
    <property type="match status" value="1"/>
</dbReference>
<evidence type="ECO:0000313" key="6">
    <source>
        <dbReference type="EMBL" id="AKB14744.1"/>
    </source>
</evidence>
<dbReference type="GO" id="GO:0055085">
    <property type="term" value="P:transmembrane transport"/>
    <property type="evidence" value="ECO:0007669"/>
    <property type="project" value="UniProtKB-ARBA"/>
</dbReference>
<keyword evidence="2" id="KW-0813">Transport</keyword>
<dbReference type="InterPro" id="IPR003439">
    <property type="entry name" value="ABC_transporter-like_ATP-bd"/>
</dbReference>
<evidence type="ECO:0000313" key="7">
    <source>
        <dbReference type="Proteomes" id="UP000056925"/>
    </source>
</evidence>
<dbReference type="NCBIfam" id="TIGR01727">
    <property type="entry name" value="oligo_HPY"/>
    <property type="match status" value="1"/>
</dbReference>
<dbReference type="KEGG" id="mthe:MSTHC_0426"/>
<reference evidence="6 7" key="1">
    <citation type="submission" date="2014-07" db="EMBL/GenBank/DDBJ databases">
        <title>Methanogenic archaea and the global carbon cycle.</title>
        <authorList>
            <person name="Henriksen J.R."/>
            <person name="Luke J."/>
            <person name="Reinhart S."/>
            <person name="Benedict M.N."/>
            <person name="Youngblut N.D."/>
            <person name="Metcalf M.E."/>
            <person name="Whitaker R.J."/>
            <person name="Metcalf W.W."/>
        </authorList>
    </citation>
    <scope>NUCLEOTIDE SEQUENCE [LARGE SCALE GENOMIC DNA]</scope>
    <source>
        <strain evidence="6 7">CHTI-55</strain>
    </source>
</reference>
<evidence type="ECO:0000256" key="2">
    <source>
        <dbReference type="ARBA" id="ARBA00022448"/>
    </source>
</evidence>
<accession>A0A0E3H9V1</accession>
<dbReference type="Pfam" id="PF08352">
    <property type="entry name" value="oligo_HPY"/>
    <property type="match status" value="1"/>
</dbReference>
<dbReference type="SMART" id="SM00382">
    <property type="entry name" value="AAA"/>
    <property type="match status" value="1"/>
</dbReference>
<dbReference type="GO" id="GO:0015833">
    <property type="term" value="P:peptide transport"/>
    <property type="evidence" value="ECO:0007669"/>
    <property type="project" value="InterPro"/>
</dbReference>
<dbReference type="Proteomes" id="UP000056925">
    <property type="component" value="Chromosome"/>
</dbReference>
<dbReference type="GeneID" id="41601694"/>
<evidence type="ECO:0000256" key="1">
    <source>
        <dbReference type="ARBA" id="ARBA00005417"/>
    </source>
</evidence>
<dbReference type="Gene3D" id="3.40.50.300">
    <property type="entry name" value="P-loop containing nucleotide triphosphate hydrolases"/>
    <property type="match status" value="1"/>
</dbReference>
<dbReference type="FunFam" id="3.40.50.300:FF:000016">
    <property type="entry name" value="Oligopeptide ABC transporter ATP-binding component"/>
    <property type="match status" value="1"/>
</dbReference>
<dbReference type="EMBL" id="CP009502">
    <property type="protein sequence ID" value="AKB14744.1"/>
    <property type="molecule type" value="Genomic_DNA"/>
</dbReference>
<evidence type="ECO:0000259" key="5">
    <source>
        <dbReference type="PROSITE" id="PS50893"/>
    </source>
</evidence>
<protein>
    <submittedName>
        <fullName evidence="6">Oligopeptide transport ATP-binding protein OppF</fullName>
    </submittedName>
</protein>
<feature type="domain" description="ABC transporter" evidence="5">
    <location>
        <begin position="2"/>
        <end position="247"/>
    </location>
</feature>
<dbReference type="HOGENOM" id="CLU_000604_1_23_2"/>
<dbReference type="InterPro" id="IPR003593">
    <property type="entry name" value="AAA+_ATPase"/>
</dbReference>
<keyword evidence="3" id="KW-0547">Nucleotide-binding</keyword>
<dbReference type="CDD" id="cd03257">
    <property type="entry name" value="ABC_NikE_OppD_transporters"/>
    <property type="match status" value="1"/>
</dbReference>
<evidence type="ECO:0000256" key="4">
    <source>
        <dbReference type="ARBA" id="ARBA00022840"/>
    </source>
</evidence>
<dbReference type="PANTHER" id="PTHR43776">
    <property type="entry name" value="TRANSPORT ATP-BINDING PROTEIN"/>
    <property type="match status" value="1"/>
</dbReference>
<dbReference type="GO" id="GO:0005524">
    <property type="term" value="F:ATP binding"/>
    <property type="evidence" value="ECO:0007669"/>
    <property type="project" value="UniProtKB-KW"/>
</dbReference>
<dbReference type="PATRIC" id="fig|1434121.4.peg.525"/>
<dbReference type="GO" id="GO:0016887">
    <property type="term" value="F:ATP hydrolysis activity"/>
    <property type="evidence" value="ECO:0007669"/>
    <property type="project" value="InterPro"/>
</dbReference>
<dbReference type="InterPro" id="IPR050319">
    <property type="entry name" value="ABC_transp_ATP-bind"/>
</dbReference>
<organism evidence="6 7">
    <name type="scientific">Methanosarcina thermophila CHTI-55</name>
    <dbReference type="NCBI Taxonomy" id="1434121"/>
    <lineage>
        <taxon>Archaea</taxon>
        <taxon>Methanobacteriati</taxon>
        <taxon>Methanobacteriota</taxon>
        <taxon>Stenosarchaea group</taxon>
        <taxon>Methanomicrobia</taxon>
        <taxon>Methanosarcinales</taxon>
        <taxon>Methanosarcinaceae</taxon>
        <taxon>Methanosarcina</taxon>
    </lineage>
</organism>
<dbReference type="InterPro" id="IPR027417">
    <property type="entry name" value="P-loop_NTPase"/>
</dbReference>
<keyword evidence="4 6" id="KW-0067">ATP-binding</keyword>
<evidence type="ECO:0000256" key="3">
    <source>
        <dbReference type="ARBA" id="ARBA00022741"/>
    </source>
</evidence>
<dbReference type="InterPro" id="IPR013563">
    <property type="entry name" value="Oligopep_ABC_C"/>
</dbReference>
<dbReference type="RefSeq" id="WP_048166293.1">
    <property type="nucleotide sequence ID" value="NZ_CP009502.1"/>
</dbReference>
<dbReference type="SUPFAM" id="SSF52540">
    <property type="entry name" value="P-loop containing nucleoside triphosphate hydrolases"/>
    <property type="match status" value="1"/>
</dbReference>
<comment type="similarity">
    <text evidence="1">Belongs to the ABC transporter superfamily.</text>
</comment>
<dbReference type="PANTHER" id="PTHR43776:SF7">
    <property type="entry name" value="D,D-DIPEPTIDE TRANSPORT ATP-BINDING PROTEIN DDPF-RELATED"/>
    <property type="match status" value="1"/>
</dbReference>
<dbReference type="Pfam" id="PF00005">
    <property type="entry name" value="ABC_tran"/>
    <property type="match status" value="1"/>
</dbReference>
<name>A0A0E3H9V1_METTE</name>
<gene>
    <name evidence="6" type="ORF">MSTHC_0426</name>
</gene>